<name>A0ABT7WFX1_9FLAO</name>
<protein>
    <submittedName>
        <fullName evidence="2">DUF2817 domain-containing protein</fullName>
    </submittedName>
</protein>
<evidence type="ECO:0000313" key="3">
    <source>
        <dbReference type="Proteomes" id="UP001174839"/>
    </source>
</evidence>
<comment type="caution">
    <text evidence="2">The sequence shown here is derived from an EMBL/GenBank/DDBJ whole genome shotgun (WGS) entry which is preliminary data.</text>
</comment>
<keyword evidence="3" id="KW-1185">Reference proteome</keyword>
<gene>
    <name evidence="2" type="ORF">QU605_10050</name>
</gene>
<dbReference type="Gene3D" id="3.40.630.10">
    <property type="entry name" value="Zn peptidases"/>
    <property type="match status" value="1"/>
</dbReference>
<dbReference type="EMBL" id="JAUDUY010000004">
    <property type="protein sequence ID" value="MDM9631815.1"/>
    <property type="molecule type" value="Genomic_DNA"/>
</dbReference>
<proteinExistence type="predicted"/>
<dbReference type="Proteomes" id="UP001174839">
    <property type="component" value="Unassembled WGS sequence"/>
</dbReference>
<dbReference type="SUPFAM" id="SSF53187">
    <property type="entry name" value="Zn-dependent exopeptidases"/>
    <property type="match status" value="1"/>
</dbReference>
<feature type="domain" description="Peptidase M14" evidence="1">
    <location>
        <begin position="32"/>
        <end position="126"/>
    </location>
</feature>
<evidence type="ECO:0000313" key="2">
    <source>
        <dbReference type="EMBL" id="MDM9631815.1"/>
    </source>
</evidence>
<accession>A0ABT7WFX1</accession>
<reference evidence="2" key="1">
    <citation type="submission" date="2023-06" db="EMBL/GenBank/DDBJ databases">
        <title>Robiginitalea aurantiacus sp. nov. and Algoriphagus sediminis sp. nov., isolated from coastal sediment.</title>
        <authorList>
            <person name="Zhou Z.Y."/>
            <person name="An J."/>
            <person name="Jia Y.W."/>
            <person name="Du Z.J."/>
        </authorList>
    </citation>
    <scope>NUCLEOTIDE SEQUENCE</scope>
    <source>
        <strain evidence="2">M39</strain>
    </source>
</reference>
<sequence>MKGFTAYGEVKVNSISGRYLPPQPVHRFLESLPPSIHVEVCGHSVAKQKIQTVRMGNGPVRVLLWSQMHGNESTTTKALLDLIQDIHLKQPKWLDGLELLMVPILNPDGAKAYTRQNINNIDLNRDAQDLSQPESIALRRVFEDFKPAYCFNLHDQRTIYGIETPPIPATLSFLAPAADPQRSFTDPRSRAARLIALISDGVSSEIGVGRYDDTFNINCVGDTFQAAGVPTLLLEAGHYPGDYQREVTRFYVYQSLVRALKGIASGAHLTLPLSEYQRIPANATPFVDVLVHNADRIIPGLPSGSTIGLQFEEVFRDGKIDFKPKMSEMGESQELFGHRVLDASVRDDLRMLIELGDINGA</sequence>
<dbReference type="Pfam" id="PF00246">
    <property type="entry name" value="Peptidase_M14"/>
    <property type="match status" value="1"/>
</dbReference>
<dbReference type="InterPro" id="IPR000834">
    <property type="entry name" value="Peptidase_M14"/>
</dbReference>
<evidence type="ECO:0000259" key="1">
    <source>
        <dbReference type="Pfam" id="PF00246"/>
    </source>
</evidence>
<organism evidence="2 3">
    <name type="scientific">Robiginitalea aurantiaca</name>
    <dbReference type="NCBI Taxonomy" id="3056915"/>
    <lineage>
        <taxon>Bacteria</taxon>
        <taxon>Pseudomonadati</taxon>
        <taxon>Bacteroidota</taxon>
        <taxon>Flavobacteriia</taxon>
        <taxon>Flavobacteriales</taxon>
        <taxon>Flavobacteriaceae</taxon>
        <taxon>Robiginitalea</taxon>
    </lineage>
</organism>
<dbReference type="RefSeq" id="WP_289725179.1">
    <property type="nucleotide sequence ID" value="NZ_JAUDUY010000004.1"/>
</dbReference>